<accession>A0A9W8EAG9</accession>
<dbReference type="AlphaFoldDB" id="A0A9W8EAG9"/>
<dbReference type="EMBL" id="JANBQB010000891">
    <property type="protein sequence ID" value="KAJ1973109.1"/>
    <property type="molecule type" value="Genomic_DNA"/>
</dbReference>
<keyword evidence="2" id="KW-1185">Reference proteome</keyword>
<dbReference type="InterPro" id="IPR019370">
    <property type="entry name" value="E2F-assoc_phosphoprotein"/>
</dbReference>
<dbReference type="PANTHER" id="PTHR15967:SF0">
    <property type="entry name" value="E2F-ASSOCIATED PHOSPHOPROTEIN"/>
    <property type="match status" value="1"/>
</dbReference>
<dbReference type="GO" id="GO:0005634">
    <property type="term" value="C:nucleus"/>
    <property type="evidence" value="ECO:0007669"/>
    <property type="project" value="TreeGrafter"/>
</dbReference>
<protein>
    <recommendedName>
        <fullName evidence="3">E2F-associated phospho protein-domain-containing protein</fullName>
    </recommendedName>
</protein>
<name>A0A9W8EAG9_9FUNG</name>
<organism evidence="1 2">
    <name type="scientific">Dimargaris verticillata</name>
    <dbReference type="NCBI Taxonomy" id="2761393"/>
    <lineage>
        <taxon>Eukaryota</taxon>
        <taxon>Fungi</taxon>
        <taxon>Fungi incertae sedis</taxon>
        <taxon>Zoopagomycota</taxon>
        <taxon>Kickxellomycotina</taxon>
        <taxon>Dimargaritomycetes</taxon>
        <taxon>Dimargaritales</taxon>
        <taxon>Dimargaritaceae</taxon>
        <taxon>Dimargaris</taxon>
    </lineage>
</organism>
<comment type="caution">
    <text evidence="1">The sequence shown here is derived from an EMBL/GenBank/DDBJ whole genome shotgun (WGS) entry which is preliminary data.</text>
</comment>
<evidence type="ECO:0000313" key="1">
    <source>
        <dbReference type="EMBL" id="KAJ1973109.1"/>
    </source>
</evidence>
<reference evidence="1" key="1">
    <citation type="submission" date="2022-07" db="EMBL/GenBank/DDBJ databases">
        <title>Phylogenomic reconstructions and comparative analyses of Kickxellomycotina fungi.</title>
        <authorList>
            <person name="Reynolds N.K."/>
            <person name="Stajich J.E."/>
            <person name="Barry K."/>
            <person name="Grigoriev I.V."/>
            <person name="Crous P."/>
            <person name="Smith M.E."/>
        </authorList>
    </citation>
    <scope>NUCLEOTIDE SEQUENCE</scope>
    <source>
        <strain evidence="1">RSA 567</strain>
    </source>
</reference>
<dbReference type="PANTHER" id="PTHR15967">
    <property type="entry name" value="E2F-ASSOCIATED PHOSPHOPROTEIN"/>
    <property type="match status" value="1"/>
</dbReference>
<evidence type="ECO:0008006" key="3">
    <source>
        <dbReference type="Google" id="ProtNLM"/>
    </source>
</evidence>
<gene>
    <name evidence="1" type="ORF">H4R34_005188</name>
</gene>
<dbReference type="Pfam" id="PF10238">
    <property type="entry name" value="Eapp_C"/>
    <property type="match status" value="1"/>
</dbReference>
<dbReference type="Proteomes" id="UP001151582">
    <property type="component" value="Unassembled WGS sequence"/>
</dbReference>
<proteinExistence type="predicted"/>
<sequence>MPPHTAPPAETPTYDDTYFDSDSDVEIPAAKQKTVLSNDELLYDPTLDDKDDAWARSRLSRYTTHSTKKGKQACAPPPRSTDAILSCPLCLTELCYDCQRHVRHANQYRAMFVESCCIRFDKLLSYQAALEQLSPMTLAATSDGATLLDADTYHPVECLNCGTPVAVYDHEELYHFYNVIAS</sequence>
<dbReference type="OrthoDB" id="122464at2759"/>
<evidence type="ECO:0000313" key="2">
    <source>
        <dbReference type="Proteomes" id="UP001151582"/>
    </source>
</evidence>